<sequence length="129" mass="13938">MLATSANWYPRRASAAGAYIAGTTPRAPENAGLSFGAVVAETETTFAPTGNAWVAADGPGGVIRRGNPAKKAQVALLRVQTAPRHTRQIKLLKPSAVEFLLRRMPSFRTVFCFQIRVRGFPFVTPPVLM</sequence>
<dbReference type="Proteomes" id="UP001321473">
    <property type="component" value="Unassembled WGS sequence"/>
</dbReference>
<dbReference type="EMBL" id="JARKHS020028678">
    <property type="protein sequence ID" value="KAK8764102.1"/>
    <property type="molecule type" value="Genomic_DNA"/>
</dbReference>
<reference evidence="1 2" key="1">
    <citation type="journal article" date="2023" name="Arcadia Sci">
        <title>De novo assembly of a long-read Amblyomma americanum tick genome.</title>
        <authorList>
            <person name="Chou S."/>
            <person name="Poskanzer K.E."/>
            <person name="Rollins M."/>
            <person name="Thuy-Boun P.S."/>
        </authorList>
    </citation>
    <scope>NUCLEOTIDE SEQUENCE [LARGE SCALE GENOMIC DNA]</scope>
    <source>
        <strain evidence="1">F_SG_1</strain>
        <tissue evidence="1">Salivary glands</tissue>
    </source>
</reference>
<dbReference type="AlphaFoldDB" id="A0AAQ4DNR2"/>
<proteinExistence type="predicted"/>
<comment type="caution">
    <text evidence="1">The sequence shown here is derived from an EMBL/GenBank/DDBJ whole genome shotgun (WGS) entry which is preliminary data.</text>
</comment>
<keyword evidence="2" id="KW-1185">Reference proteome</keyword>
<protein>
    <submittedName>
        <fullName evidence="1">Uncharacterized protein</fullName>
    </submittedName>
</protein>
<accession>A0AAQ4DNR2</accession>
<gene>
    <name evidence="1" type="ORF">V5799_033288</name>
</gene>
<organism evidence="1 2">
    <name type="scientific">Amblyomma americanum</name>
    <name type="common">Lone star tick</name>
    <dbReference type="NCBI Taxonomy" id="6943"/>
    <lineage>
        <taxon>Eukaryota</taxon>
        <taxon>Metazoa</taxon>
        <taxon>Ecdysozoa</taxon>
        <taxon>Arthropoda</taxon>
        <taxon>Chelicerata</taxon>
        <taxon>Arachnida</taxon>
        <taxon>Acari</taxon>
        <taxon>Parasitiformes</taxon>
        <taxon>Ixodida</taxon>
        <taxon>Ixodoidea</taxon>
        <taxon>Ixodidae</taxon>
        <taxon>Amblyomminae</taxon>
        <taxon>Amblyomma</taxon>
    </lineage>
</organism>
<evidence type="ECO:0000313" key="2">
    <source>
        <dbReference type="Proteomes" id="UP001321473"/>
    </source>
</evidence>
<name>A0AAQ4DNR2_AMBAM</name>
<evidence type="ECO:0000313" key="1">
    <source>
        <dbReference type="EMBL" id="KAK8764102.1"/>
    </source>
</evidence>